<dbReference type="GO" id="GO:0030975">
    <property type="term" value="F:thiamine binding"/>
    <property type="evidence" value="ECO:0007669"/>
    <property type="project" value="InterPro"/>
</dbReference>
<dbReference type="Pfam" id="PF04265">
    <property type="entry name" value="TPK_B1_binding"/>
    <property type="match status" value="1"/>
</dbReference>
<dbReference type="Pfam" id="PF04263">
    <property type="entry name" value="TPK_catalytic"/>
    <property type="match status" value="1"/>
</dbReference>
<dbReference type="InterPro" id="IPR007371">
    <property type="entry name" value="TPK_catalytic"/>
</dbReference>
<evidence type="ECO:0000256" key="4">
    <source>
        <dbReference type="ARBA" id="ARBA00022840"/>
    </source>
</evidence>
<dbReference type="SUPFAM" id="SSF63999">
    <property type="entry name" value="Thiamin pyrophosphokinase, catalytic domain"/>
    <property type="match status" value="1"/>
</dbReference>
<dbReference type="GO" id="GO:0009229">
    <property type="term" value="P:thiamine diphosphate biosynthetic process"/>
    <property type="evidence" value="ECO:0007669"/>
    <property type="project" value="InterPro"/>
</dbReference>
<dbReference type="Gene3D" id="2.60.120.320">
    <property type="entry name" value="Thiamin pyrophosphokinase, thiamin-binding domain"/>
    <property type="match status" value="1"/>
</dbReference>
<name>A0AA36D5D7_9BILA</name>
<dbReference type="InterPro" id="IPR007373">
    <property type="entry name" value="Thiamin_PyroPKinase_B1-bd"/>
</dbReference>
<evidence type="ECO:0000313" key="6">
    <source>
        <dbReference type="EMBL" id="CAJ0581190.1"/>
    </source>
</evidence>
<keyword evidence="1" id="KW-0808">Transferase</keyword>
<dbReference type="NCBIfam" id="TIGR01378">
    <property type="entry name" value="thi_PPkinase"/>
    <property type="match status" value="1"/>
</dbReference>
<dbReference type="FunFam" id="2.60.120.320:FF:000001">
    <property type="entry name" value="Thiamine pyrophosphokinase"/>
    <property type="match status" value="1"/>
</dbReference>
<dbReference type="GO" id="GO:0005524">
    <property type="term" value="F:ATP binding"/>
    <property type="evidence" value="ECO:0007669"/>
    <property type="project" value="UniProtKB-KW"/>
</dbReference>
<evidence type="ECO:0000256" key="3">
    <source>
        <dbReference type="ARBA" id="ARBA00022777"/>
    </source>
</evidence>
<organism evidence="6 7">
    <name type="scientific">Mesorhabditis spiculigera</name>
    <dbReference type="NCBI Taxonomy" id="96644"/>
    <lineage>
        <taxon>Eukaryota</taxon>
        <taxon>Metazoa</taxon>
        <taxon>Ecdysozoa</taxon>
        <taxon>Nematoda</taxon>
        <taxon>Chromadorea</taxon>
        <taxon>Rhabditida</taxon>
        <taxon>Rhabditina</taxon>
        <taxon>Rhabditomorpha</taxon>
        <taxon>Rhabditoidea</taxon>
        <taxon>Rhabditidae</taxon>
        <taxon>Mesorhabditinae</taxon>
        <taxon>Mesorhabditis</taxon>
    </lineage>
</organism>
<dbReference type="GO" id="GO:0016301">
    <property type="term" value="F:kinase activity"/>
    <property type="evidence" value="ECO:0007669"/>
    <property type="project" value="UniProtKB-KW"/>
</dbReference>
<sequence>MLEPLAFCYRRAVDAGVIWLNGTKFFPIYGKLWHNAQLRYAADGGTNFVYDNLKQQNLTVPPDRIVGDMDSIRPELYEALKASIPIEKIEEQETTDMTKTFRALIRDAKKNKKPINIVYALGGLAGRFDHVMAALNTLVTESTDDVLRCIIHDTNVVLALKKGIHDIDLGEKYETYTAGKCGLIPICQEETIVTSSGFKWNLVNDVLKFGGMVSTSNEIVARFLQIETSAPLIFTLELKKEFVENDGD</sequence>
<evidence type="ECO:0000256" key="1">
    <source>
        <dbReference type="ARBA" id="ARBA00022679"/>
    </source>
</evidence>
<evidence type="ECO:0000256" key="2">
    <source>
        <dbReference type="ARBA" id="ARBA00022741"/>
    </source>
</evidence>
<dbReference type="GO" id="GO:0004788">
    <property type="term" value="F:thiamine diphosphokinase activity"/>
    <property type="evidence" value="ECO:0007669"/>
    <property type="project" value="InterPro"/>
</dbReference>
<evidence type="ECO:0000259" key="5">
    <source>
        <dbReference type="SMART" id="SM00983"/>
    </source>
</evidence>
<dbReference type="CDD" id="cd07995">
    <property type="entry name" value="TPK"/>
    <property type="match status" value="1"/>
</dbReference>
<dbReference type="PANTHER" id="PTHR13622">
    <property type="entry name" value="THIAMIN PYROPHOSPHOKINASE"/>
    <property type="match status" value="1"/>
</dbReference>
<dbReference type="SUPFAM" id="SSF63862">
    <property type="entry name" value="Thiamin pyrophosphokinase, substrate-binding domain"/>
    <property type="match status" value="1"/>
</dbReference>
<dbReference type="AlphaFoldDB" id="A0AA36D5D7"/>
<dbReference type="SMART" id="SM00983">
    <property type="entry name" value="TPK_B1_binding"/>
    <property type="match status" value="1"/>
</dbReference>
<feature type="non-terminal residue" evidence="6">
    <location>
        <position position="1"/>
    </location>
</feature>
<evidence type="ECO:0000313" key="7">
    <source>
        <dbReference type="Proteomes" id="UP001177023"/>
    </source>
</evidence>
<keyword evidence="3" id="KW-0418">Kinase</keyword>
<dbReference type="InterPro" id="IPR036371">
    <property type="entry name" value="TPK_B1-bd_sf"/>
</dbReference>
<reference evidence="6" key="1">
    <citation type="submission" date="2023-06" db="EMBL/GenBank/DDBJ databases">
        <authorList>
            <person name="Delattre M."/>
        </authorList>
    </citation>
    <scope>NUCLEOTIDE SEQUENCE</scope>
    <source>
        <strain evidence="6">AF72</strain>
    </source>
</reference>
<dbReference type="InterPro" id="IPR036759">
    <property type="entry name" value="TPK_catalytic_sf"/>
</dbReference>
<protein>
    <recommendedName>
        <fullName evidence="5">Thiamin pyrophosphokinase thiamin-binding domain-containing protein</fullName>
    </recommendedName>
</protein>
<gene>
    <name evidence="6" type="ORF">MSPICULIGERA_LOCUS19356</name>
</gene>
<dbReference type="Gene3D" id="3.40.50.10240">
    <property type="entry name" value="Thiamin pyrophosphokinase, catalytic domain"/>
    <property type="match status" value="1"/>
</dbReference>
<keyword evidence="7" id="KW-1185">Reference proteome</keyword>
<feature type="domain" description="Thiamin pyrophosphokinase thiamin-binding" evidence="5">
    <location>
        <begin position="163"/>
        <end position="232"/>
    </location>
</feature>
<proteinExistence type="predicted"/>
<dbReference type="GO" id="GO:0006772">
    <property type="term" value="P:thiamine metabolic process"/>
    <property type="evidence" value="ECO:0007669"/>
    <property type="project" value="InterPro"/>
</dbReference>
<dbReference type="PANTHER" id="PTHR13622:SF8">
    <property type="entry name" value="THIAMIN PYROPHOSPHOKINASE 1"/>
    <property type="match status" value="1"/>
</dbReference>
<dbReference type="EMBL" id="CATQJA010002662">
    <property type="protein sequence ID" value="CAJ0581190.1"/>
    <property type="molecule type" value="Genomic_DNA"/>
</dbReference>
<keyword evidence="4" id="KW-0067">ATP-binding</keyword>
<dbReference type="Proteomes" id="UP001177023">
    <property type="component" value="Unassembled WGS sequence"/>
</dbReference>
<comment type="caution">
    <text evidence="6">The sequence shown here is derived from an EMBL/GenBank/DDBJ whole genome shotgun (WGS) entry which is preliminary data.</text>
</comment>
<accession>A0AA36D5D7</accession>
<keyword evidence="2" id="KW-0547">Nucleotide-binding</keyword>
<dbReference type="InterPro" id="IPR006282">
    <property type="entry name" value="Thi_PPkinase"/>
</dbReference>